<evidence type="ECO:0000313" key="1">
    <source>
        <dbReference type="EMBL" id="TDX02116.1"/>
    </source>
</evidence>
<dbReference type="OrthoDB" id="675660at2"/>
<keyword evidence="2" id="KW-1185">Reference proteome</keyword>
<comment type="caution">
    <text evidence="1">The sequence shown here is derived from an EMBL/GenBank/DDBJ whole genome shotgun (WGS) entry which is preliminary data.</text>
</comment>
<evidence type="ECO:0000313" key="2">
    <source>
        <dbReference type="Proteomes" id="UP000294498"/>
    </source>
</evidence>
<gene>
    <name evidence="1" type="ORF">EDB95_3166</name>
</gene>
<dbReference type="AlphaFoldDB" id="A0A4R8DVP7"/>
<dbReference type="EMBL" id="SODV01000001">
    <property type="protein sequence ID" value="TDX02116.1"/>
    <property type="molecule type" value="Genomic_DNA"/>
</dbReference>
<proteinExistence type="predicted"/>
<dbReference type="RefSeq" id="WP_133994742.1">
    <property type="nucleotide sequence ID" value="NZ_SODV01000001.1"/>
</dbReference>
<organism evidence="1 2">
    <name type="scientific">Dinghuibacter silviterrae</name>
    <dbReference type="NCBI Taxonomy" id="1539049"/>
    <lineage>
        <taxon>Bacteria</taxon>
        <taxon>Pseudomonadati</taxon>
        <taxon>Bacteroidota</taxon>
        <taxon>Chitinophagia</taxon>
        <taxon>Chitinophagales</taxon>
        <taxon>Chitinophagaceae</taxon>
        <taxon>Dinghuibacter</taxon>
    </lineage>
</organism>
<sequence>MDVLQIPVEYRGAEHEFEARVQVWQYGHRFFIPVDGVDLVFERDDSGQYRALVPEEYTGKLPDRGLVEAIAAVLDAVTSH</sequence>
<dbReference type="Proteomes" id="UP000294498">
    <property type="component" value="Unassembled WGS sequence"/>
</dbReference>
<accession>A0A4R8DVP7</accession>
<reference evidence="1 2" key="1">
    <citation type="submission" date="2019-03" db="EMBL/GenBank/DDBJ databases">
        <title>Genomic Encyclopedia of Type Strains, Phase IV (KMG-IV): sequencing the most valuable type-strain genomes for metagenomic binning, comparative biology and taxonomic classification.</title>
        <authorList>
            <person name="Goeker M."/>
        </authorList>
    </citation>
    <scope>NUCLEOTIDE SEQUENCE [LARGE SCALE GENOMIC DNA]</scope>
    <source>
        <strain evidence="1 2">DSM 100059</strain>
    </source>
</reference>
<name>A0A4R8DVP7_9BACT</name>
<protein>
    <submittedName>
        <fullName evidence="1">Uncharacterized protein</fullName>
    </submittedName>
</protein>